<accession>A0A0F9SUG3</accession>
<keyword evidence="3" id="KW-0804">Transcription</keyword>
<proteinExistence type="predicted"/>
<dbReference type="GO" id="GO:0003677">
    <property type="term" value="F:DNA binding"/>
    <property type="evidence" value="ECO:0007669"/>
    <property type="project" value="UniProtKB-KW"/>
</dbReference>
<keyword evidence="2" id="KW-0238">DNA-binding</keyword>
<feature type="non-terminal residue" evidence="5">
    <location>
        <position position="1"/>
    </location>
</feature>
<dbReference type="EMBL" id="LAZR01000401">
    <property type="protein sequence ID" value="KKN70499.1"/>
    <property type="molecule type" value="Genomic_DNA"/>
</dbReference>
<protein>
    <recommendedName>
        <fullName evidence="4">AP2/ERF domain-containing protein</fullName>
    </recommendedName>
</protein>
<dbReference type="Gene3D" id="3.90.75.20">
    <property type="match status" value="1"/>
</dbReference>
<evidence type="ECO:0000259" key="4">
    <source>
        <dbReference type="PROSITE" id="PS51032"/>
    </source>
</evidence>
<dbReference type="GO" id="GO:0003700">
    <property type="term" value="F:DNA-binding transcription factor activity"/>
    <property type="evidence" value="ECO:0007669"/>
    <property type="project" value="InterPro"/>
</dbReference>
<dbReference type="InterPro" id="IPR044925">
    <property type="entry name" value="His-Me_finger_sf"/>
</dbReference>
<dbReference type="Pfam" id="PF05935">
    <property type="entry name" value="Arylsulfotrans"/>
    <property type="match status" value="1"/>
</dbReference>
<dbReference type="InterPro" id="IPR016177">
    <property type="entry name" value="DNA-bd_dom_sf"/>
</dbReference>
<sequence length="288" mass="33110">LGEPATVTMHRQIMDFPKDIMIDHINGNGIDNRRSNLRFATYSQNLANMRSVAPSTSRFKGVYWDKKANAWGSTIQHEKERIFIGYFNDEYAAALAYDAHARELFKEYAYYDDPDNYIGTLDFPGAENAYEAVDVSNAIFPHDWTHINYAQYLPKTDTFMVSLRSFDLIAEINRSGEIIWSFGPGVIKHQHYPKVLDDGTVLIYDNGNGRVIRITRDQKIIWEYSEIYAPFLGDNDLLPDGNYKIVQTTAFEATGNASDLRIVNPDKETLWKLSFPGNHVYRVDLREK</sequence>
<evidence type="ECO:0000256" key="3">
    <source>
        <dbReference type="ARBA" id="ARBA00023163"/>
    </source>
</evidence>
<dbReference type="InterPro" id="IPR036955">
    <property type="entry name" value="AP2/ERF_dom_sf"/>
</dbReference>
<dbReference type="SUPFAM" id="SSF101898">
    <property type="entry name" value="NHL repeat"/>
    <property type="match status" value="1"/>
</dbReference>
<reference evidence="5" key="1">
    <citation type="journal article" date="2015" name="Nature">
        <title>Complex archaea that bridge the gap between prokaryotes and eukaryotes.</title>
        <authorList>
            <person name="Spang A."/>
            <person name="Saw J.H."/>
            <person name="Jorgensen S.L."/>
            <person name="Zaremba-Niedzwiedzka K."/>
            <person name="Martijn J."/>
            <person name="Lind A.E."/>
            <person name="van Eijk R."/>
            <person name="Schleper C."/>
            <person name="Guy L."/>
            <person name="Ettema T.J."/>
        </authorList>
    </citation>
    <scope>NUCLEOTIDE SEQUENCE</scope>
</reference>
<dbReference type="Gene3D" id="3.30.730.10">
    <property type="entry name" value="AP2/ERF domain"/>
    <property type="match status" value="1"/>
</dbReference>
<dbReference type="SUPFAM" id="SSF54060">
    <property type="entry name" value="His-Me finger endonucleases"/>
    <property type="match status" value="1"/>
</dbReference>
<evidence type="ECO:0000313" key="5">
    <source>
        <dbReference type="EMBL" id="KKN70499.1"/>
    </source>
</evidence>
<dbReference type="AlphaFoldDB" id="A0A0F9SUG3"/>
<keyword evidence="1" id="KW-0805">Transcription regulation</keyword>
<dbReference type="InterPro" id="IPR010262">
    <property type="entry name" value="Arylsulfotransferase_bact"/>
</dbReference>
<name>A0A0F9SUG3_9ZZZZ</name>
<dbReference type="GO" id="GO:0004062">
    <property type="term" value="F:aryl sulfotransferase activity"/>
    <property type="evidence" value="ECO:0007669"/>
    <property type="project" value="InterPro"/>
</dbReference>
<feature type="domain" description="AP2/ERF" evidence="4">
    <location>
        <begin position="58"/>
        <end position="124"/>
    </location>
</feature>
<comment type="caution">
    <text evidence="5">The sequence shown here is derived from an EMBL/GenBank/DDBJ whole genome shotgun (WGS) entry which is preliminary data.</text>
</comment>
<dbReference type="InterPro" id="IPR001471">
    <property type="entry name" value="AP2/ERF_dom"/>
</dbReference>
<dbReference type="SUPFAM" id="SSF54171">
    <property type="entry name" value="DNA-binding domain"/>
    <property type="match status" value="1"/>
</dbReference>
<evidence type="ECO:0000256" key="1">
    <source>
        <dbReference type="ARBA" id="ARBA00023015"/>
    </source>
</evidence>
<gene>
    <name evidence="5" type="ORF">LCGC14_0429290</name>
</gene>
<dbReference type="PROSITE" id="PS51032">
    <property type="entry name" value="AP2_ERF"/>
    <property type="match status" value="1"/>
</dbReference>
<organism evidence="5">
    <name type="scientific">marine sediment metagenome</name>
    <dbReference type="NCBI Taxonomy" id="412755"/>
    <lineage>
        <taxon>unclassified sequences</taxon>
        <taxon>metagenomes</taxon>
        <taxon>ecological metagenomes</taxon>
    </lineage>
</organism>
<evidence type="ECO:0000256" key="2">
    <source>
        <dbReference type="ARBA" id="ARBA00023125"/>
    </source>
</evidence>